<dbReference type="GO" id="GO:0048040">
    <property type="term" value="F:UDP-glucuronate decarboxylase activity"/>
    <property type="evidence" value="ECO:0007669"/>
    <property type="project" value="TreeGrafter"/>
</dbReference>
<name>A0A7X1Z918_9LACT</name>
<evidence type="ECO:0000256" key="3">
    <source>
        <dbReference type="ARBA" id="ARBA00023027"/>
    </source>
</evidence>
<comment type="cofactor">
    <cofactor evidence="1">
        <name>NAD(+)</name>
        <dbReference type="ChEBI" id="CHEBI:57540"/>
    </cofactor>
</comment>
<accession>A0A7X1Z918</accession>
<feature type="domain" description="NAD-dependent epimerase/dehydratase" evidence="6">
    <location>
        <begin position="32"/>
        <end position="275"/>
    </location>
</feature>
<proteinExistence type="predicted"/>
<protein>
    <submittedName>
        <fullName evidence="7">NAD-dependent epimerase/dehydratase family protein</fullName>
    </submittedName>
</protein>
<dbReference type="PANTHER" id="PTHR43078">
    <property type="entry name" value="UDP-GLUCURONIC ACID DECARBOXYLASE-RELATED"/>
    <property type="match status" value="1"/>
</dbReference>
<gene>
    <name evidence="7" type="ORF">GHI93_05965</name>
</gene>
<dbReference type="InterPro" id="IPR001509">
    <property type="entry name" value="Epimerase_deHydtase"/>
</dbReference>
<reference evidence="7 8" key="1">
    <citation type="submission" date="2019-10" db="EMBL/GenBank/DDBJ databases">
        <authorList>
            <person name="Dong K."/>
        </authorList>
    </citation>
    <scope>NUCLEOTIDE SEQUENCE [LARGE SCALE GENOMIC DNA]</scope>
    <source>
        <strain evidence="7 8">DSM 28960</strain>
    </source>
</reference>
<evidence type="ECO:0000256" key="2">
    <source>
        <dbReference type="ARBA" id="ARBA00022793"/>
    </source>
</evidence>
<feature type="transmembrane region" description="Helical" evidence="5">
    <location>
        <begin position="32"/>
        <end position="52"/>
    </location>
</feature>
<keyword evidence="5" id="KW-1133">Transmembrane helix</keyword>
<dbReference type="GO" id="GO:0042732">
    <property type="term" value="P:D-xylose metabolic process"/>
    <property type="evidence" value="ECO:0007669"/>
    <property type="project" value="InterPro"/>
</dbReference>
<evidence type="ECO:0000313" key="8">
    <source>
        <dbReference type="Proteomes" id="UP000439550"/>
    </source>
</evidence>
<evidence type="ECO:0000256" key="5">
    <source>
        <dbReference type="SAM" id="Phobius"/>
    </source>
</evidence>
<comment type="caution">
    <text evidence="7">The sequence shown here is derived from an EMBL/GenBank/DDBJ whole genome shotgun (WGS) entry which is preliminary data.</text>
</comment>
<dbReference type="Gene3D" id="3.40.50.720">
    <property type="entry name" value="NAD(P)-binding Rossmann-like Domain"/>
    <property type="match status" value="1"/>
</dbReference>
<evidence type="ECO:0000256" key="1">
    <source>
        <dbReference type="ARBA" id="ARBA00001911"/>
    </source>
</evidence>
<keyword evidence="2" id="KW-0210">Decarboxylase</keyword>
<evidence type="ECO:0000313" key="7">
    <source>
        <dbReference type="EMBL" id="MQW39484.1"/>
    </source>
</evidence>
<keyword evidence="5" id="KW-0472">Membrane</keyword>
<dbReference type="InterPro" id="IPR036291">
    <property type="entry name" value="NAD(P)-bd_dom_sf"/>
</dbReference>
<dbReference type="GO" id="GO:0070403">
    <property type="term" value="F:NAD+ binding"/>
    <property type="evidence" value="ECO:0007669"/>
    <property type="project" value="InterPro"/>
</dbReference>
<dbReference type="Pfam" id="PF01370">
    <property type="entry name" value="Epimerase"/>
    <property type="match status" value="1"/>
</dbReference>
<organism evidence="7 8">
    <name type="scientific">Lactococcus hircilactis</name>
    <dbReference type="NCBI Taxonomy" id="1494462"/>
    <lineage>
        <taxon>Bacteria</taxon>
        <taxon>Bacillati</taxon>
        <taxon>Bacillota</taxon>
        <taxon>Bacilli</taxon>
        <taxon>Lactobacillales</taxon>
        <taxon>Streptococcaceae</taxon>
        <taxon>Lactococcus</taxon>
    </lineage>
</organism>
<dbReference type="InterPro" id="IPR044516">
    <property type="entry name" value="UXS-like"/>
</dbReference>
<dbReference type="Proteomes" id="UP000439550">
    <property type="component" value="Unassembled WGS sequence"/>
</dbReference>
<evidence type="ECO:0000259" key="6">
    <source>
        <dbReference type="Pfam" id="PF01370"/>
    </source>
</evidence>
<keyword evidence="5" id="KW-0812">Transmembrane</keyword>
<evidence type="ECO:0000256" key="4">
    <source>
        <dbReference type="ARBA" id="ARBA00023239"/>
    </source>
</evidence>
<keyword evidence="4" id="KW-0456">Lyase</keyword>
<keyword evidence="3" id="KW-0520">NAD</keyword>
<dbReference type="OrthoDB" id="9771073at2"/>
<dbReference type="PANTHER" id="PTHR43078:SF6">
    <property type="entry name" value="UDP-GLUCURONIC ACID DECARBOXYLASE 1"/>
    <property type="match status" value="1"/>
</dbReference>
<sequence>MITFENKIVQKDLKEIVSSSYINFEKLRGKTVLITGVSGMLATYLAYTIYYLDLHENFQTKILGTARNMEKANAKFHTLSKDYFELIQHDVTLPLEYKGNIDYIIHAASNASPRFIATDPVGIIKANTLGTLNLLELARKKEIQNFLFLSTREIYGKAIKKVLTEQDYGGLDILSQRACYPESKRMAETLLESYSVQYHIPYTVARIAHSYGPGMEINNDGRIMSDLISNVVNNEDIILKSTGSAERAFCYILDAITALFAILLNGESGQAYNVANEDEPIKIKNLAEKLVKLIPEKNLKVKFDIPKTQSSAYSTDGRTVMDMSKLETLGWERSVPLDLGLKKTVESFEE</sequence>
<dbReference type="GO" id="GO:0005737">
    <property type="term" value="C:cytoplasm"/>
    <property type="evidence" value="ECO:0007669"/>
    <property type="project" value="TreeGrafter"/>
</dbReference>
<dbReference type="EMBL" id="WITJ01000007">
    <property type="protein sequence ID" value="MQW39484.1"/>
    <property type="molecule type" value="Genomic_DNA"/>
</dbReference>
<dbReference type="SUPFAM" id="SSF51735">
    <property type="entry name" value="NAD(P)-binding Rossmann-fold domains"/>
    <property type="match status" value="1"/>
</dbReference>
<keyword evidence="8" id="KW-1185">Reference proteome</keyword>
<dbReference type="AlphaFoldDB" id="A0A7X1Z918"/>